<name>A0A1W1WTN7_9BACT</name>
<reference evidence="6" key="1">
    <citation type="submission" date="2017-04" db="EMBL/GenBank/DDBJ databases">
        <authorList>
            <person name="Varghese N."/>
            <person name="Submissions S."/>
        </authorList>
    </citation>
    <scope>NUCLEOTIDE SEQUENCE [LARGE SCALE GENOMIC DNA]</scope>
    <source>
        <strain evidence="6">DSM 16512</strain>
    </source>
</reference>
<dbReference type="Pfam" id="PF02780">
    <property type="entry name" value="Transketolase_C"/>
    <property type="match status" value="1"/>
</dbReference>
<dbReference type="PANTHER" id="PTHR43257:SF2">
    <property type="entry name" value="PYRUVATE DEHYDROGENASE E1 COMPONENT SUBUNIT BETA"/>
    <property type="match status" value="1"/>
</dbReference>
<feature type="domain" description="Transketolase-like pyrimidine-binding" evidence="4">
    <location>
        <begin position="1"/>
        <end position="176"/>
    </location>
</feature>
<evidence type="ECO:0000256" key="2">
    <source>
        <dbReference type="ARBA" id="ARBA00023002"/>
    </source>
</evidence>
<evidence type="ECO:0000256" key="3">
    <source>
        <dbReference type="ARBA" id="ARBA00023052"/>
    </source>
</evidence>
<dbReference type="RefSeq" id="WP_084275900.1">
    <property type="nucleotide sequence ID" value="NZ_AP026671.1"/>
</dbReference>
<evidence type="ECO:0000313" key="5">
    <source>
        <dbReference type="EMBL" id="SMC09684.1"/>
    </source>
</evidence>
<dbReference type="FunFam" id="3.40.50.920:FF:000001">
    <property type="entry name" value="Pyruvate dehydrogenase E1 beta subunit"/>
    <property type="match status" value="1"/>
</dbReference>
<keyword evidence="2" id="KW-0560">Oxidoreductase</keyword>
<dbReference type="Proteomes" id="UP000192602">
    <property type="component" value="Unassembled WGS sequence"/>
</dbReference>
<dbReference type="InterPro" id="IPR009014">
    <property type="entry name" value="Transketo_C/PFOR_II"/>
</dbReference>
<comment type="cofactor">
    <cofactor evidence="1">
        <name>thiamine diphosphate</name>
        <dbReference type="ChEBI" id="CHEBI:58937"/>
    </cofactor>
</comment>
<dbReference type="AlphaFoldDB" id="A0A1W1WTN7"/>
<evidence type="ECO:0000259" key="4">
    <source>
        <dbReference type="SMART" id="SM00861"/>
    </source>
</evidence>
<dbReference type="Gene3D" id="3.40.50.920">
    <property type="match status" value="1"/>
</dbReference>
<dbReference type="CDD" id="cd07036">
    <property type="entry name" value="TPP_PYR_E1-PDHc-beta_like"/>
    <property type="match status" value="1"/>
</dbReference>
<gene>
    <name evidence="5" type="ORF">SAMN05660197_1506</name>
</gene>
<dbReference type="PANTHER" id="PTHR43257">
    <property type="entry name" value="PYRUVATE DEHYDROGENASE E1 COMPONENT BETA SUBUNIT"/>
    <property type="match status" value="1"/>
</dbReference>
<dbReference type="EMBL" id="FWWZ01000001">
    <property type="protein sequence ID" value="SMC09684.1"/>
    <property type="molecule type" value="Genomic_DNA"/>
</dbReference>
<dbReference type="InterPro" id="IPR005475">
    <property type="entry name" value="Transketolase-like_Pyr-bd"/>
</dbReference>
<keyword evidence="3" id="KW-0786">Thiamine pyrophosphate</keyword>
<dbReference type="SMART" id="SM00861">
    <property type="entry name" value="Transket_pyr"/>
    <property type="match status" value="1"/>
</dbReference>
<keyword evidence="5" id="KW-0670">Pyruvate</keyword>
<dbReference type="Pfam" id="PF02779">
    <property type="entry name" value="Transket_pyr"/>
    <property type="match status" value="1"/>
</dbReference>
<dbReference type="NCBIfam" id="NF006667">
    <property type="entry name" value="PRK09212.1"/>
    <property type="match status" value="1"/>
</dbReference>
<accession>A0A1W1WTN7</accession>
<sequence>MLYRDALNKAIDEAMAADESVVILGEDVGRYGGSYRVSEGLFAKYGPKRVIDTPIAELSIVGNAIGMAIGGLRPIAEIMTVNFSLLAMDQIVNHAAKFRYMSGGKMTIPLTVRMPGGVSRQLAAQHSESYETLYASIPGLIVLAASNATYAYHALKYAIFLNDPVIFLEHELLYPMEMEFEEKANFDPFKAEVVKEGDDLTILTYLKMRYDVLEAVPTIEKELGVSVEVIDLNSLRPLDMKTISNSIKKTKRVVLVEEDHKTGGYGAEVIARITEELFYELDAPPLRIAGEDVPIPYNRTLELASIPTPDKIAAQIKLWGQNHGL</sequence>
<dbReference type="STRING" id="1069081.SAMN05660197_1506"/>
<organism evidence="5 6">
    <name type="scientific">Nitratiruptor tergarcus DSM 16512</name>
    <dbReference type="NCBI Taxonomy" id="1069081"/>
    <lineage>
        <taxon>Bacteria</taxon>
        <taxon>Pseudomonadati</taxon>
        <taxon>Campylobacterota</taxon>
        <taxon>Epsilonproteobacteria</taxon>
        <taxon>Nautiliales</taxon>
        <taxon>Nitratiruptoraceae</taxon>
        <taxon>Nitratiruptor</taxon>
    </lineage>
</organism>
<dbReference type="OrthoDB" id="9780894at2"/>
<evidence type="ECO:0000256" key="1">
    <source>
        <dbReference type="ARBA" id="ARBA00001964"/>
    </source>
</evidence>
<dbReference type="Gene3D" id="3.40.50.970">
    <property type="match status" value="1"/>
</dbReference>
<keyword evidence="6" id="KW-1185">Reference proteome</keyword>
<evidence type="ECO:0000313" key="6">
    <source>
        <dbReference type="Proteomes" id="UP000192602"/>
    </source>
</evidence>
<dbReference type="InterPro" id="IPR033248">
    <property type="entry name" value="Transketolase_C"/>
</dbReference>
<dbReference type="SUPFAM" id="SSF52518">
    <property type="entry name" value="Thiamin diphosphate-binding fold (THDP-binding)"/>
    <property type="match status" value="1"/>
</dbReference>
<dbReference type="InterPro" id="IPR029061">
    <property type="entry name" value="THDP-binding"/>
</dbReference>
<protein>
    <submittedName>
        <fullName evidence="5">Pyruvate dehydrogenase E1 component beta subunit</fullName>
    </submittedName>
</protein>
<proteinExistence type="predicted"/>
<dbReference type="GO" id="GO:0016491">
    <property type="term" value="F:oxidoreductase activity"/>
    <property type="evidence" value="ECO:0007669"/>
    <property type="project" value="UniProtKB-KW"/>
</dbReference>
<dbReference type="FunFam" id="3.40.50.970:FF:000001">
    <property type="entry name" value="Pyruvate dehydrogenase E1 beta subunit"/>
    <property type="match status" value="1"/>
</dbReference>
<dbReference type="SUPFAM" id="SSF52922">
    <property type="entry name" value="TK C-terminal domain-like"/>
    <property type="match status" value="1"/>
</dbReference>